<dbReference type="InterPro" id="IPR036388">
    <property type="entry name" value="WH-like_DNA-bd_sf"/>
</dbReference>
<dbReference type="InterPro" id="IPR016032">
    <property type="entry name" value="Sig_transdc_resp-reg_C-effctor"/>
</dbReference>
<proteinExistence type="predicted"/>
<geneLocation type="plasmid" evidence="1 2">
    <name>paPv4</name>
</geneLocation>
<name>A0AA95GUQ8_9GAMM</name>
<evidence type="ECO:0000313" key="2">
    <source>
        <dbReference type="Proteomes" id="UP001177595"/>
    </source>
</evidence>
<dbReference type="SUPFAM" id="SSF46894">
    <property type="entry name" value="C-terminal effector domain of the bipartite response regulators"/>
    <property type="match status" value="1"/>
</dbReference>
<gene>
    <name evidence="1" type="ORF">QE210_19695</name>
</gene>
<protein>
    <submittedName>
        <fullName evidence="1">Uncharacterized protein</fullName>
    </submittedName>
</protein>
<sequence>MIRPDDGDFSLFYPIFPELSNKEIDTAMWLYLRFLPKNIATLRGIRTDSVQKQLGSIMEKLQVHSKVELEAVIARRVLIFALCPGALVKI</sequence>
<organism evidence="1 2">
    <name type="scientific">Arsenophonus nasoniae</name>
    <name type="common">son-killer infecting Nasonia vitripennis</name>
    <dbReference type="NCBI Taxonomy" id="638"/>
    <lineage>
        <taxon>Bacteria</taxon>
        <taxon>Pseudomonadati</taxon>
        <taxon>Pseudomonadota</taxon>
        <taxon>Gammaproteobacteria</taxon>
        <taxon>Enterobacterales</taxon>
        <taxon>Morganellaceae</taxon>
        <taxon>Arsenophonus</taxon>
    </lineage>
</organism>
<keyword evidence="1" id="KW-0614">Plasmid</keyword>
<evidence type="ECO:0000313" key="1">
    <source>
        <dbReference type="EMBL" id="WGM03646.1"/>
    </source>
</evidence>
<dbReference type="GO" id="GO:0006355">
    <property type="term" value="P:regulation of DNA-templated transcription"/>
    <property type="evidence" value="ECO:0007669"/>
    <property type="project" value="InterPro"/>
</dbReference>
<dbReference type="RefSeq" id="WP_280626877.1">
    <property type="nucleotide sequence ID" value="NZ_CP123508.1"/>
</dbReference>
<accession>A0AA95GUQ8</accession>
<dbReference type="AlphaFoldDB" id="A0AA95GUQ8"/>
<dbReference type="Proteomes" id="UP001177595">
    <property type="component" value="Plasmid paPv4"/>
</dbReference>
<dbReference type="GO" id="GO:0003677">
    <property type="term" value="F:DNA binding"/>
    <property type="evidence" value="ECO:0007669"/>
    <property type="project" value="InterPro"/>
</dbReference>
<dbReference type="Gene3D" id="1.10.10.10">
    <property type="entry name" value="Winged helix-like DNA-binding domain superfamily/Winged helix DNA-binding domain"/>
    <property type="match status" value="1"/>
</dbReference>
<reference evidence="1" key="1">
    <citation type="submission" date="2023-04" db="EMBL/GenBank/DDBJ databases">
        <title>Genome dynamics across the evolutionary transition to endosymbiosis.</title>
        <authorList>
            <person name="Siozios S."/>
            <person name="Nadal-Jimenez P."/>
            <person name="Azagi T."/>
            <person name="Sprong H."/>
            <person name="Frost C.L."/>
            <person name="Parratt S.R."/>
            <person name="Taylor G."/>
            <person name="Brettell L."/>
            <person name="Lew K.C."/>
            <person name="Croft L."/>
            <person name="King K.C."/>
            <person name="Brockhurst M.A."/>
            <person name="Hypsa V."/>
            <person name="Novakova E."/>
            <person name="Darby A.C."/>
            <person name="Hurst G.D.D."/>
        </authorList>
    </citation>
    <scope>NUCLEOTIDE SEQUENCE</scope>
    <source>
        <strain evidence="1">APv</strain>
        <plasmid evidence="1">paPv4</plasmid>
    </source>
</reference>
<dbReference type="EMBL" id="CP123508">
    <property type="protein sequence ID" value="WGM03646.1"/>
    <property type="molecule type" value="Genomic_DNA"/>
</dbReference>